<accession>A0A0D6LZ59</accession>
<sequence>LLVYFLLRFQITSHIREAGKKGQEYYISSKRIQLPVRELIMVFIKHPLAVVISVSPLLPGDAADEKIVSISGSSDTLVALSAKGEIFIWGQCEYGQAGIGNDTIQVRCPACVNKW</sequence>
<dbReference type="GO" id="GO:0070131">
    <property type="term" value="P:positive regulation of mitochondrial translation"/>
    <property type="evidence" value="ECO:0007669"/>
    <property type="project" value="TreeGrafter"/>
</dbReference>
<dbReference type="GO" id="GO:0005743">
    <property type="term" value="C:mitochondrial inner membrane"/>
    <property type="evidence" value="ECO:0007669"/>
    <property type="project" value="TreeGrafter"/>
</dbReference>
<dbReference type="GO" id="GO:0005085">
    <property type="term" value="F:guanyl-nucleotide exchange factor activity"/>
    <property type="evidence" value="ECO:0007669"/>
    <property type="project" value="TreeGrafter"/>
</dbReference>
<dbReference type="PANTHER" id="PTHR46337:SF1">
    <property type="entry name" value="RCC1-LIKE G EXCHANGING FACTOR-LIKE PROTEIN"/>
    <property type="match status" value="1"/>
</dbReference>
<name>A0A0D6LZ59_9BILA</name>
<proteinExistence type="predicted"/>
<evidence type="ECO:0000313" key="1">
    <source>
        <dbReference type="EMBL" id="EPB77134.1"/>
    </source>
</evidence>
<evidence type="ECO:0000313" key="2">
    <source>
        <dbReference type="Proteomes" id="UP000054495"/>
    </source>
</evidence>
<dbReference type="GO" id="GO:0019843">
    <property type="term" value="F:rRNA binding"/>
    <property type="evidence" value="ECO:0007669"/>
    <property type="project" value="TreeGrafter"/>
</dbReference>
<dbReference type="EMBL" id="KE124844">
    <property type="protein sequence ID" value="EPB77134.1"/>
    <property type="molecule type" value="Genomic_DNA"/>
</dbReference>
<dbReference type="SUPFAM" id="SSF50985">
    <property type="entry name" value="RCC1/BLIP-II"/>
    <property type="match status" value="1"/>
</dbReference>
<evidence type="ECO:0008006" key="3">
    <source>
        <dbReference type="Google" id="ProtNLM"/>
    </source>
</evidence>
<organism evidence="1 2">
    <name type="scientific">Ancylostoma ceylanicum</name>
    <dbReference type="NCBI Taxonomy" id="53326"/>
    <lineage>
        <taxon>Eukaryota</taxon>
        <taxon>Metazoa</taxon>
        <taxon>Ecdysozoa</taxon>
        <taxon>Nematoda</taxon>
        <taxon>Chromadorea</taxon>
        <taxon>Rhabditida</taxon>
        <taxon>Rhabditina</taxon>
        <taxon>Rhabditomorpha</taxon>
        <taxon>Strongyloidea</taxon>
        <taxon>Ancylostomatidae</taxon>
        <taxon>Ancylostomatinae</taxon>
        <taxon>Ancylostoma</taxon>
    </lineage>
</organism>
<reference evidence="1 2" key="1">
    <citation type="submission" date="2013-05" db="EMBL/GenBank/DDBJ databases">
        <title>Draft genome of the parasitic nematode Anyclostoma ceylanicum.</title>
        <authorList>
            <person name="Mitreva M."/>
        </authorList>
    </citation>
    <scope>NUCLEOTIDE SEQUENCE [LARGE SCALE GENOMIC DNA]</scope>
</reference>
<dbReference type="Proteomes" id="UP000054495">
    <property type="component" value="Unassembled WGS sequence"/>
</dbReference>
<dbReference type="InterPro" id="IPR053035">
    <property type="entry name" value="Mitochondrial_GEF_domain"/>
</dbReference>
<protein>
    <recommendedName>
        <fullName evidence="3">Regulator of condensation</fullName>
    </recommendedName>
</protein>
<gene>
    <name evidence="1" type="ORF">ANCCEY_03750</name>
</gene>
<keyword evidence="2" id="KW-1185">Reference proteome</keyword>
<feature type="non-terminal residue" evidence="1">
    <location>
        <position position="1"/>
    </location>
</feature>
<dbReference type="AlphaFoldDB" id="A0A0D6LZ59"/>
<dbReference type="InterPro" id="IPR009091">
    <property type="entry name" value="RCC1/BLIP-II"/>
</dbReference>
<dbReference type="Gene3D" id="2.130.10.30">
    <property type="entry name" value="Regulator of chromosome condensation 1/beta-lactamase-inhibitor protein II"/>
    <property type="match status" value="1"/>
</dbReference>
<dbReference type="PANTHER" id="PTHR46337">
    <property type="entry name" value="RCC1-LIKE G EXCHANGING FACTOR-LIKE PROTEIN"/>
    <property type="match status" value="1"/>
</dbReference>